<reference evidence="3 4" key="1">
    <citation type="journal article" date="2019" name="Commun. Biol.">
        <title>The bagworm genome reveals a unique fibroin gene that provides high tensile strength.</title>
        <authorList>
            <person name="Kono N."/>
            <person name="Nakamura H."/>
            <person name="Ohtoshi R."/>
            <person name="Tomita M."/>
            <person name="Numata K."/>
            <person name="Arakawa K."/>
        </authorList>
    </citation>
    <scope>NUCLEOTIDE SEQUENCE [LARGE SCALE GENOMIC DNA]</scope>
</reference>
<feature type="region of interest" description="Disordered" evidence="1">
    <location>
        <begin position="241"/>
        <end position="272"/>
    </location>
</feature>
<dbReference type="STRING" id="151549.A0A4C1ZC91"/>
<dbReference type="OrthoDB" id="7486196at2759"/>
<dbReference type="InterPro" id="IPR007714">
    <property type="entry name" value="CFA20_dom"/>
</dbReference>
<dbReference type="Proteomes" id="UP000299102">
    <property type="component" value="Unassembled WGS sequence"/>
</dbReference>
<evidence type="ECO:0000313" key="3">
    <source>
        <dbReference type="EMBL" id="GBP84225.1"/>
    </source>
</evidence>
<dbReference type="AlphaFoldDB" id="A0A4C1ZC91"/>
<protein>
    <submittedName>
        <fullName evidence="3">Cilia-and flagella-associated protein 20</fullName>
    </submittedName>
</protein>
<sequence length="272" mass="30774">MFKNVCQTGLLSIFYSIGANPLAIWNSEVHNGHIKRLTDKDVNSVVLEIISNNVQNTYITCPKNNKSLGIHMPFLVMIVKNLKRYFSFEVTILDDRNFRRRFQISNFNSTTKIKTFSTSMPIGLSGGWNQIQFNLADFTKRAYGTTFIEIIRIQIHANTRVRRVYFCDRLYSEEELPPEYKLYLPLEMKKKKSKGKMDVKTSAPEISMAAQETEITAESKPVDGEVDQLAKKTSELIAAAPSPVTVVEEPGIESVPGEGTNLGEDENRRRGG</sequence>
<keyword evidence="4" id="KW-1185">Reference proteome</keyword>
<keyword evidence="3" id="KW-0282">Flagellum</keyword>
<gene>
    <name evidence="3" type="primary">Cfap20</name>
    <name evidence="3" type="ORF">EVAR_103413_1</name>
</gene>
<proteinExistence type="predicted"/>
<dbReference type="InterPro" id="IPR040441">
    <property type="entry name" value="CFA20/CFAP20DC"/>
</dbReference>
<evidence type="ECO:0000313" key="4">
    <source>
        <dbReference type="Proteomes" id="UP000299102"/>
    </source>
</evidence>
<accession>A0A4C1ZC91</accession>
<dbReference type="PANTHER" id="PTHR12458">
    <property type="entry name" value="ORF PROTEIN"/>
    <property type="match status" value="1"/>
</dbReference>
<keyword evidence="3" id="KW-0966">Cell projection</keyword>
<dbReference type="Pfam" id="PF05018">
    <property type="entry name" value="CFA20_dom"/>
    <property type="match status" value="1"/>
</dbReference>
<organism evidence="3 4">
    <name type="scientific">Eumeta variegata</name>
    <name type="common">Bagworm moth</name>
    <name type="synonym">Eumeta japonica</name>
    <dbReference type="NCBI Taxonomy" id="151549"/>
    <lineage>
        <taxon>Eukaryota</taxon>
        <taxon>Metazoa</taxon>
        <taxon>Ecdysozoa</taxon>
        <taxon>Arthropoda</taxon>
        <taxon>Hexapoda</taxon>
        <taxon>Insecta</taxon>
        <taxon>Pterygota</taxon>
        <taxon>Neoptera</taxon>
        <taxon>Endopterygota</taxon>
        <taxon>Lepidoptera</taxon>
        <taxon>Glossata</taxon>
        <taxon>Ditrysia</taxon>
        <taxon>Tineoidea</taxon>
        <taxon>Psychidae</taxon>
        <taxon>Oiketicinae</taxon>
        <taxon>Eumeta</taxon>
    </lineage>
</organism>
<evidence type="ECO:0000259" key="2">
    <source>
        <dbReference type="Pfam" id="PF05018"/>
    </source>
</evidence>
<feature type="domain" description="CFA20" evidence="2">
    <location>
        <begin position="1"/>
        <end position="183"/>
    </location>
</feature>
<name>A0A4C1ZC91_EUMVA</name>
<dbReference type="EMBL" id="BGZK01001667">
    <property type="protein sequence ID" value="GBP84225.1"/>
    <property type="molecule type" value="Genomic_DNA"/>
</dbReference>
<keyword evidence="3" id="KW-0969">Cilium</keyword>
<evidence type="ECO:0000256" key="1">
    <source>
        <dbReference type="SAM" id="MobiDB-lite"/>
    </source>
</evidence>
<comment type="caution">
    <text evidence="3">The sequence shown here is derived from an EMBL/GenBank/DDBJ whole genome shotgun (WGS) entry which is preliminary data.</text>
</comment>